<proteinExistence type="predicted"/>
<evidence type="ECO:0000313" key="2">
    <source>
        <dbReference type="Proteomes" id="UP000828941"/>
    </source>
</evidence>
<organism evidence="1 2">
    <name type="scientific">Bauhinia variegata</name>
    <name type="common">Purple orchid tree</name>
    <name type="synonym">Phanera variegata</name>
    <dbReference type="NCBI Taxonomy" id="167791"/>
    <lineage>
        <taxon>Eukaryota</taxon>
        <taxon>Viridiplantae</taxon>
        <taxon>Streptophyta</taxon>
        <taxon>Embryophyta</taxon>
        <taxon>Tracheophyta</taxon>
        <taxon>Spermatophyta</taxon>
        <taxon>Magnoliopsida</taxon>
        <taxon>eudicotyledons</taxon>
        <taxon>Gunneridae</taxon>
        <taxon>Pentapetalae</taxon>
        <taxon>rosids</taxon>
        <taxon>fabids</taxon>
        <taxon>Fabales</taxon>
        <taxon>Fabaceae</taxon>
        <taxon>Cercidoideae</taxon>
        <taxon>Cercideae</taxon>
        <taxon>Bauhiniinae</taxon>
        <taxon>Bauhinia</taxon>
    </lineage>
</organism>
<protein>
    <submittedName>
        <fullName evidence="1">Uncharacterized protein</fullName>
    </submittedName>
</protein>
<name>A0ACB9NEW6_BAUVA</name>
<dbReference type="Proteomes" id="UP000828941">
    <property type="component" value="Chromosome 7"/>
</dbReference>
<reference evidence="1 2" key="1">
    <citation type="journal article" date="2022" name="DNA Res.">
        <title>Chromosomal-level genome assembly of the orchid tree Bauhinia variegata (Leguminosae; Cercidoideae) supports the allotetraploid origin hypothesis of Bauhinia.</title>
        <authorList>
            <person name="Zhong Y."/>
            <person name="Chen Y."/>
            <person name="Zheng D."/>
            <person name="Pang J."/>
            <person name="Liu Y."/>
            <person name="Luo S."/>
            <person name="Meng S."/>
            <person name="Qian L."/>
            <person name="Wei D."/>
            <person name="Dai S."/>
            <person name="Zhou R."/>
        </authorList>
    </citation>
    <scope>NUCLEOTIDE SEQUENCE [LARGE SCALE GENOMIC DNA]</scope>
    <source>
        <strain evidence="1">BV-YZ2020</strain>
    </source>
</reference>
<gene>
    <name evidence="1" type="ORF">L6164_018974</name>
</gene>
<dbReference type="EMBL" id="CM039432">
    <property type="protein sequence ID" value="KAI4334264.1"/>
    <property type="molecule type" value="Genomic_DNA"/>
</dbReference>
<sequence length="76" mass="8723">MAISARHQLLMELHTLLSQSHTTEYIKGQWPWNLSKHVCAVLALDHNVQHDVLVTIAFPALPFYGQRFCMTVHQAK</sequence>
<comment type="caution">
    <text evidence="1">The sequence shown here is derived from an EMBL/GenBank/DDBJ whole genome shotgun (WGS) entry which is preliminary data.</text>
</comment>
<evidence type="ECO:0000313" key="1">
    <source>
        <dbReference type="EMBL" id="KAI4334264.1"/>
    </source>
</evidence>
<accession>A0ACB9NEW6</accession>
<keyword evidence="2" id="KW-1185">Reference proteome</keyword>